<keyword evidence="4 7" id="KW-1133">Transmembrane helix</keyword>
<keyword evidence="2" id="KW-0813">Transport</keyword>
<evidence type="ECO:0000259" key="8">
    <source>
        <dbReference type="PROSITE" id="PS50850"/>
    </source>
</evidence>
<dbReference type="InterPro" id="IPR011701">
    <property type="entry name" value="MFS"/>
</dbReference>
<dbReference type="PANTHER" id="PTHR12778">
    <property type="entry name" value="SOLUTE CARRIER FAMILY 33 ACETYL-COA TRANSPORTER -RELATED"/>
    <property type="match status" value="1"/>
</dbReference>
<dbReference type="Proteomes" id="UP000034883">
    <property type="component" value="Chromosome"/>
</dbReference>
<dbReference type="SUPFAM" id="SSF103473">
    <property type="entry name" value="MFS general substrate transporter"/>
    <property type="match status" value="1"/>
</dbReference>
<protein>
    <submittedName>
        <fullName evidence="9">AmpG permease</fullName>
    </submittedName>
</protein>
<feature type="transmembrane region" description="Helical" evidence="7">
    <location>
        <begin position="544"/>
        <end position="566"/>
    </location>
</feature>
<dbReference type="GO" id="GO:0022857">
    <property type="term" value="F:transmembrane transporter activity"/>
    <property type="evidence" value="ECO:0007669"/>
    <property type="project" value="InterPro"/>
</dbReference>
<dbReference type="AlphaFoldDB" id="A0A0F6W8J5"/>
<keyword evidence="5 7" id="KW-0472">Membrane</keyword>
<feature type="transmembrane region" description="Helical" evidence="7">
    <location>
        <begin position="381"/>
        <end position="400"/>
    </location>
</feature>
<evidence type="ECO:0000256" key="6">
    <source>
        <dbReference type="SAM" id="MobiDB-lite"/>
    </source>
</evidence>
<keyword evidence="3 7" id="KW-0812">Transmembrane</keyword>
<feature type="transmembrane region" description="Helical" evidence="7">
    <location>
        <begin position="169"/>
        <end position="193"/>
    </location>
</feature>
<dbReference type="GO" id="GO:0016020">
    <property type="term" value="C:membrane"/>
    <property type="evidence" value="ECO:0007669"/>
    <property type="project" value="UniProtKB-SubCell"/>
</dbReference>
<feature type="transmembrane region" description="Helical" evidence="7">
    <location>
        <begin position="327"/>
        <end position="347"/>
    </location>
</feature>
<reference evidence="9 10" key="1">
    <citation type="submission" date="2015-03" db="EMBL/GenBank/DDBJ databases">
        <title>Genome assembly of Sandaracinus amylolyticus DSM 53668.</title>
        <authorList>
            <person name="Sharma G."/>
            <person name="Subramanian S."/>
        </authorList>
    </citation>
    <scope>NUCLEOTIDE SEQUENCE [LARGE SCALE GENOMIC DNA]</scope>
    <source>
        <strain evidence="9 10">DSM 53668</strain>
    </source>
</reference>
<dbReference type="EMBL" id="CP011125">
    <property type="protein sequence ID" value="AKF10052.1"/>
    <property type="molecule type" value="Genomic_DNA"/>
</dbReference>
<evidence type="ECO:0000256" key="5">
    <source>
        <dbReference type="ARBA" id="ARBA00023136"/>
    </source>
</evidence>
<dbReference type="InterPro" id="IPR036259">
    <property type="entry name" value="MFS_trans_sf"/>
</dbReference>
<evidence type="ECO:0000256" key="3">
    <source>
        <dbReference type="ARBA" id="ARBA00022692"/>
    </source>
</evidence>
<dbReference type="STRING" id="927083.DB32_007201"/>
<dbReference type="CDD" id="cd17485">
    <property type="entry name" value="MFS_MFSD3"/>
    <property type="match status" value="1"/>
</dbReference>
<feature type="transmembrane region" description="Helical" evidence="7">
    <location>
        <begin position="262"/>
        <end position="288"/>
    </location>
</feature>
<feature type="region of interest" description="Disordered" evidence="6">
    <location>
        <begin position="1"/>
        <end position="38"/>
    </location>
</feature>
<feature type="transmembrane region" description="Helical" evidence="7">
    <location>
        <begin position="300"/>
        <end position="321"/>
    </location>
</feature>
<evidence type="ECO:0000256" key="7">
    <source>
        <dbReference type="SAM" id="Phobius"/>
    </source>
</evidence>
<evidence type="ECO:0000256" key="4">
    <source>
        <dbReference type="ARBA" id="ARBA00022989"/>
    </source>
</evidence>
<organism evidence="9 10">
    <name type="scientific">Sandaracinus amylolyticus</name>
    <dbReference type="NCBI Taxonomy" id="927083"/>
    <lineage>
        <taxon>Bacteria</taxon>
        <taxon>Pseudomonadati</taxon>
        <taxon>Myxococcota</taxon>
        <taxon>Polyangia</taxon>
        <taxon>Polyangiales</taxon>
        <taxon>Sandaracinaceae</taxon>
        <taxon>Sandaracinus</taxon>
    </lineage>
</organism>
<dbReference type="KEGG" id="samy:DB32_007201"/>
<dbReference type="InterPro" id="IPR020846">
    <property type="entry name" value="MFS_dom"/>
</dbReference>
<evidence type="ECO:0000256" key="2">
    <source>
        <dbReference type="ARBA" id="ARBA00022448"/>
    </source>
</evidence>
<feature type="transmembrane region" description="Helical" evidence="7">
    <location>
        <begin position="237"/>
        <end position="256"/>
    </location>
</feature>
<evidence type="ECO:0000256" key="1">
    <source>
        <dbReference type="ARBA" id="ARBA00004141"/>
    </source>
</evidence>
<proteinExistence type="predicted"/>
<comment type="subcellular location">
    <subcellularLocation>
        <location evidence="1">Membrane</location>
        <topology evidence="1">Multi-pass membrane protein</topology>
    </subcellularLocation>
</comment>
<evidence type="ECO:0000313" key="9">
    <source>
        <dbReference type="EMBL" id="AKF10052.1"/>
    </source>
</evidence>
<dbReference type="PANTHER" id="PTHR12778:SF10">
    <property type="entry name" value="MAJOR FACILITATOR SUPERFAMILY DOMAIN-CONTAINING PROTEIN 3"/>
    <property type="match status" value="1"/>
</dbReference>
<gene>
    <name evidence="9" type="ORF">DB32_007201</name>
</gene>
<dbReference type="Gene3D" id="1.20.1250.20">
    <property type="entry name" value="MFS general substrate transporter like domains"/>
    <property type="match status" value="1"/>
</dbReference>
<feature type="transmembrane region" description="Helical" evidence="7">
    <location>
        <begin position="458"/>
        <end position="477"/>
    </location>
</feature>
<accession>A0A0F6W8J5</accession>
<feature type="domain" description="Major facilitator superfamily (MFS) profile" evidence="8">
    <location>
        <begin position="168"/>
        <end position="569"/>
    </location>
</feature>
<name>A0A0F6W8J5_9BACT</name>
<sequence length="569" mass="61301">MLREQALDAMTREGDRRDRRDRGDRRGARSAREHRDLADARTAAELRELQRAGRRARLHADGAFHDDVHRVAGVALAEDHVALVEAHHEAAREQVLSPCVVERLEEMAPQDDRLHVALERILLRTIEEAATARDARGTTIHHAARAYQLPRPRWDARLVIDRARVRSPLLLLACLYVVQGLPYGFQASALSAYLRSEGVSLSAIGFAGALAAPWMLKVLWAPLVDRYGSARFGRRRSWIVPMQALLAMACLVAAVFPPERALGALLATVFAMNLFAATMDVAVDGLAVDVLRERELGHGNAVQVVGFKAGMLIGGGLLLWASRWIGWQGHFVAMAALVVLALVLTLLTPEPGARRAPGDDAKESTPAHTSMRQVLGTLHRAVSRAGAGWLLVLVATYKLGESLIDPMFSPFLVDRGFAREDLGLWLGTWGMAASIAGSVAGGWLATHVEITRALRVAGALRAVPLAIVVALATLSTFGAPVVIATTIAEHFFGGMLTTTMFAFMMSRVDREVGASHFTLLATVEVLGKSPLSLASGWLAERAGYVGIFGVGLAISVVWAAMVGAVAKKA</sequence>
<feature type="transmembrane region" description="Helical" evidence="7">
    <location>
        <begin position="422"/>
        <end position="446"/>
    </location>
</feature>
<evidence type="ECO:0000313" key="10">
    <source>
        <dbReference type="Proteomes" id="UP000034883"/>
    </source>
</evidence>
<dbReference type="InterPro" id="IPR004752">
    <property type="entry name" value="AmpG_permease/AT-1"/>
</dbReference>
<dbReference type="PROSITE" id="PS50850">
    <property type="entry name" value="MFS"/>
    <property type="match status" value="1"/>
</dbReference>
<feature type="transmembrane region" description="Helical" evidence="7">
    <location>
        <begin position="199"/>
        <end position="216"/>
    </location>
</feature>
<keyword evidence="10" id="KW-1185">Reference proteome</keyword>
<dbReference type="Pfam" id="PF07690">
    <property type="entry name" value="MFS_1"/>
    <property type="match status" value="1"/>
</dbReference>